<organism evidence="1">
    <name type="scientific">marine metagenome</name>
    <dbReference type="NCBI Taxonomy" id="408172"/>
    <lineage>
        <taxon>unclassified sequences</taxon>
        <taxon>metagenomes</taxon>
        <taxon>ecological metagenomes</taxon>
    </lineage>
</organism>
<dbReference type="EMBL" id="UINC01120025">
    <property type="protein sequence ID" value="SVC94236.1"/>
    <property type="molecule type" value="Genomic_DNA"/>
</dbReference>
<proteinExistence type="predicted"/>
<name>A0A382R994_9ZZZZ</name>
<evidence type="ECO:0008006" key="2">
    <source>
        <dbReference type="Google" id="ProtNLM"/>
    </source>
</evidence>
<sequence length="101" mass="11662">MAFLLVGCSGEESNDGTLNDVSSQPIIDSPASDFVDPNTEIVRLNLWFDQKFEEQLDFSPEFRTRLGDKTDYDRFNDYTAAQQDKVLQWRRDSVAELESEF</sequence>
<accession>A0A382R994</accession>
<protein>
    <recommendedName>
        <fullName evidence="2">DUF885 domain-containing protein</fullName>
    </recommendedName>
</protein>
<evidence type="ECO:0000313" key="1">
    <source>
        <dbReference type="EMBL" id="SVC94236.1"/>
    </source>
</evidence>
<reference evidence="1" key="1">
    <citation type="submission" date="2018-05" db="EMBL/GenBank/DDBJ databases">
        <authorList>
            <person name="Lanie J.A."/>
            <person name="Ng W.-L."/>
            <person name="Kazmierczak K.M."/>
            <person name="Andrzejewski T.M."/>
            <person name="Davidsen T.M."/>
            <person name="Wayne K.J."/>
            <person name="Tettelin H."/>
            <person name="Glass J.I."/>
            <person name="Rusch D."/>
            <person name="Podicherti R."/>
            <person name="Tsui H.-C.T."/>
            <person name="Winkler M.E."/>
        </authorList>
    </citation>
    <scope>NUCLEOTIDE SEQUENCE</scope>
</reference>
<gene>
    <name evidence="1" type="ORF">METZ01_LOCUS347090</name>
</gene>
<dbReference type="AlphaFoldDB" id="A0A382R994"/>
<feature type="non-terminal residue" evidence="1">
    <location>
        <position position="101"/>
    </location>
</feature>